<reference evidence="12" key="2">
    <citation type="submission" date="2020-12" db="EMBL/GenBank/DDBJ databases">
        <authorList>
            <person name="Kanost M."/>
        </authorList>
    </citation>
    <scope>NUCLEOTIDE SEQUENCE</scope>
</reference>
<proteinExistence type="inferred from homology"/>
<dbReference type="FunFam" id="3.30.56.70:FF:000001">
    <property type="entry name" value="tRNA (guanine(26)-N(2))-dimethyltransferase"/>
    <property type="match status" value="1"/>
</dbReference>
<keyword evidence="3 10" id="KW-0808">Transferase</keyword>
<dbReference type="Pfam" id="PF02005">
    <property type="entry name" value="TRM"/>
    <property type="match status" value="1"/>
</dbReference>
<evidence type="ECO:0000256" key="5">
    <source>
        <dbReference type="ARBA" id="ARBA00022694"/>
    </source>
</evidence>
<dbReference type="GO" id="GO:0005634">
    <property type="term" value="C:nucleus"/>
    <property type="evidence" value="ECO:0007669"/>
    <property type="project" value="TreeGrafter"/>
</dbReference>
<feature type="region of interest" description="Disordered" evidence="11">
    <location>
        <begin position="479"/>
        <end position="561"/>
    </location>
</feature>
<keyword evidence="2 10" id="KW-0489">Methyltransferase</keyword>
<dbReference type="InterPro" id="IPR002905">
    <property type="entry name" value="Trm1"/>
</dbReference>
<dbReference type="AlphaFoldDB" id="A0A921Z6Y1"/>
<keyword evidence="13" id="KW-1185">Reference proteome</keyword>
<evidence type="ECO:0000256" key="4">
    <source>
        <dbReference type="ARBA" id="ARBA00022691"/>
    </source>
</evidence>
<evidence type="ECO:0000313" key="13">
    <source>
        <dbReference type="Proteomes" id="UP000791440"/>
    </source>
</evidence>
<dbReference type="InterPro" id="IPR042296">
    <property type="entry name" value="tRNA_met_Trm1_C"/>
</dbReference>
<evidence type="ECO:0000256" key="10">
    <source>
        <dbReference type="PROSITE-ProRule" id="PRU00958"/>
    </source>
</evidence>
<accession>A0A921Z6Y1</accession>
<dbReference type="EC" id="2.1.1.216" evidence="7 10"/>
<organism evidence="12 13">
    <name type="scientific">Manduca sexta</name>
    <name type="common">Tobacco hawkmoth</name>
    <name type="synonym">Tobacco hornworm</name>
    <dbReference type="NCBI Taxonomy" id="7130"/>
    <lineage>
        <taxon>Eukaryota</taxon>
        <taxon>Metazoa</taxon>
        <taxon>Ecdysozoa</taxon>
        <taxon>Arthropoda</taxon>
        <taxon>Hexapoda</taxon>
        <taxon>Insecta</taxon>
        <taxon>Pterygota</taxon>
        <taxon>Neoptera</taxon>
        <taxon>Endopterygota</taxon>
        <taxon>Lepidoptera</taxon>
        <taxon>Glossata</taxon>
        <taxon>Ditrysia</taxon>
        <taxon>Bombycoidea</taxon>
        <taxon>Sphingidae</taxon>
        <taxon>Sphinginae</taxon>
        <taxon>Sphingini</taxon>
        <taxon>Manduca</taxon>
    </lineage>
</organism>
<comment type="caution">
    <text evidence="12">The sequence shown here is derived from an EMBL/GenBank/DDBJ whole genome shotgun (WGS) entry which is preliminary data.</text>
</comment>
<dbReference type="Proteomes" id="UP000791440">
    <property type="component" value="Unassembled WGS sequence"/>
</dbReference>
<evidence type="ECO:0000256" key="3">
    <source>
        <dbReference type="ARBA" id="ARBA00022679"/>
    </source>
</evidence>
<evidence type="ECO:0000256" key="1">
    <source>
        <dbReference type="ARBA" id="ARBA00022555"/>
    </source>
</evidence>
<dbReference type="GO" id="GO:0000049">
    <property type="term" value="F:tRNA binding"/>
    <property type="evidence" value="ECO:0007669"/>
    <property type="project" value="UniProtKB-UniRule"/>
</dbReference>
<evidence type="ECO:0000313" key="12">
    <source>
        <dbReference type="EMBL" id="KAG6452035.1"/>
    </source>
</evidence>
<dbReference type="SUPFAM" id="SSF53335">
    <property type="entry name" value="S-adenosyl-L-methionine-dependent methyltransferases"/>
    <property type="match status" value="1"/>
</dbReference>
<reference evidence="12" key="1">
    <citation type="journal article" date="2016" name="Insect Biochem. Mol. Biol.">
        <title>Multifaceted biological insights from a draft genome sequence of the tobacco hornworm moth, Manduca sexta.</title>
        <authorList>
            <person name="Kanost M.R."/>
            <person name="Arrese E.L."/>
            <person name="Cao X."/>
            <person name="Chen Y.R."/>
            <person name="Chellapilla S."/>
            <person name="Goldsmith M.R."/>
            <person name="Grosse-Wilde E."/>
            <person name="Heckel D.G."/>
            <person name="Herndon N."/>
            <person name="Jiang H."/>
            <person name="Papanicolaou A."/>
            <person name="Qu J."/>
            <person name="Soulages J.L."/>
            <person name="Vogel H."/>
            <person name="Walters J."/>
            <person name="Waterhouse R.M."/>
            <person name="Ahn S.J."/>
            <person name="Almeida F.C."/>
            <person name="An C."/>
            <person name="Aqrawi P."/>
            <person name="Bretschneider A."/>
            <person name="Bryant W.B."/>
            <person name="Bucks S."/>
            <person name="Chao H."/>
            <person name="Chevignon G."/>
            <person name="Christen J.M."/>
            <person name="Clarke D.F."/>
            <person name="Dittmer N.T."/>
            <person name="Ferguson L.C.F."/>
            <person name="Garavelou S."/>
            <person name="Gordon K.H.J."/>
            <person name="Gunaratna R.T."/>
            <person name="Han Y."/>
            <person name="Hauser F."/>
            <person name="He Y."/>
            <person name="Heidel-Fischer H."/>
            <person name="Hirsh A."/>
            <person name="Hu Y."/>
            <person name="Jiang H."/>
            <person name="Kalra D."/>
            <person name="Klinner C."/>
            <person name="Konig C."/>
            <person name="Kovar C."/>
            <person name="Kroll A.R."/>
            <person name="Kuwar S.S."/>
            <person name="Lee S.L."/>
            <person name="Lehman R."/>
            <person name="Li K."/>
            <person name="Li Z."/>
            <person name="Liang H."/>
            <person name="Lovelace S."/>
            <person name="Lu Z."/>
            <person name="Mansfield J.H."/>
            <person name="McCulloch K.J."/>
            <person name="Mathew T."/>
            <person name="Morton B."/>
            <person name="Muzny D.M."/>
            <person name="Neunemann D."/>
            <person name="Ongeri F."/>
            <person name="Pauchet Y."/>
            <person name="Pu L.L."/>
            <person name="Pyrousis I."/>
            <person name="Rao X.J."/>
            <person name="Redding A."/>
            <person name="Roesel C."/>
            <person name="Sanchez-Gracia A."/>
            <person name="Schaack S."/>
            <person name="Shukla A."/>
            <person name="Tetreau G."/>
            <person name="Wang Y."/>
            <person name="Xiong G.H."/>
            <person name="Traut W."/>
            <person name="Walsh T.K."/>
            <person name="Worley K.C."/>
            <person name="Wu D."/>
            <person name="Wu W."/>
            <person name="Wu Y.Q."/>
            <person name="Zhang X."/>
            <person name="Zou Z."/>
            <person name="Zucker H."/>
            <person name="Briscoe A.D."/>
            <person name="Burmester T."/>
            <person name="Clem R.J."/>
            <person name="Feyereisen R."/>
            <person name="Grimmelikhuijzen C.J.P."/>
            <person name="Hamodrakas S.J."/>
            <person name="Hansson B.S."/>
            <person name="Huguet E."/>
            <person name="Jermiin L.S."/>
            <person name="Lan Q."/>
            <person name="Lehman H.K."/>
            <person name="Lorenzen M."/>
            <person name="Merzendorfer H."/>
            <person name="Michalopoulos I."/>
            <person name="Morton D.B."/>
            <person name="Muthukrishnan S."/>
            <person name="Oakeshott J.G."/>
            <person name="Palmer W."/>
            <person name="Park Y."/>
            <person name="Passarelli A.L."/>
            <person name="Rozas J."/>
            <person name="Schwartz L.M."/>
            <person name="Smith W."/>
            <person name="Southgate A."/>
            <person name="Vilcinskas A."/>
            <person name="Vogt R."/>
            <person name="Wang P."/>
            <person name="Werren J."/>
            <person name="Yu X.Q."/>
            <person name="Zhou J.J."/>
            <person name="Brown S.J."/>
            <person name="Scherer S.E."/>
            <person name="Richards S."/>
            <person name="Blissard G.W."/>
        </authorList>
    </citation>
    <scope>NUCLEOTIDE SEQUENCE</scope>
</reference>
<dbReference type="OrthoDB" id="6349953at2759"/>
<dbReference type="GO" id="GO:0002940">
    <property type="term" value="P:tRNA N2-guanine methylation"/>
    <property type="evidence" value="ECO:0007669"/>
    <property type="project" value="TreeGrafter"/>
</dbReference>
<evidence type="ECO:0000256" key="2">
    <source>
        <dbReference type="ARBA" id="ARBA00022603"/>
    </source>
</evidence>
<evidence type="ECO:0000256" key="9">
    <source>
        <dbReference type="ARBA" id="ARBA00074266"/>
    </source>
</evidence>
<dbReference type="FunFam" id="3.40.50.150:FF:000051">
    <property type="entry name" value="tRNA (guanine(26)-N(2))-dimethyltransferase"/>
    <property type="match status" value="1"/>
</dbReference>
<keyword evidence="4 10" id="KW-0949">S-adenosyl-L-methionine</keyword>
<name>A0A921Z6Y1_MANSE</name>
<evidence type="ECO:0000256" key="11">
    <source>
        <dbReference type="SAM" id="MobiDB-lite"/>
    </source>
</evidence>
<keyword evidence="1 10" id="KW-0820">tRNA-binding</keyword>
<gene>
    <name evidence="12" type="ORF">O3G_MSEX007440</name>
</gene>
<keyword evidence="6 10" id="KW-0694">RNA-binding</keyword>
<comment type="catalytic activity">
    <reaction evidence="8 10">
        <text>guanosine(26) in tRNA + 2 S-adenosyl-L-methionine = N(2)-dimethylguanosine(26) in tRNA + 2 S-adenosyl-L-homocysteine + 2 H(+)</text>
        <dbReference type="Rhea" id="RHEA:43140"/>
        <dbReference type="Rhea" id="RHEA-COMP:10359"/>
        <dbReference type="Rhea" id="RHEA-COMP:10360"/>
        <dbReference type="ChEBI" id="CHEBI:15378"/>
        <dbReference type="ChEBI" id="CHEBI:57856"/>
        <dbReference type="ChEBI" id="CHEBI:59789"/>
        <dbReference type="ChEBI" id="CHEBI:74269"/>
        <dbReference type="ChEBI" id="CHEBI:74513"/>
        <dbReference type="EC" id="2.1.1.216"/>
    </reaction>
</comment>
<dbReference type="InterPro" id="IPR029063">
    <property type="entry name" value="SAM-dependent_MTases_sf"/>
</dbReference>
<dbReference type="NCBIfam" id="TIGR00308">
    <property type="entry name" value="TRM1"/>
    <property type="match status" value="1"/>
</dbReference>
<feature type="compositionally biased region" description="Basic and acidic residues" evidence="11">
    <location>
        <begin position="537"/>
        <end position="561"/>
    </location>
</feature>
<dbReference type="EMBL" id="JH668417">
    <property type="protein sequence ID" value="KAG6452035.1"/>
    <property type="molecule type" value="Genomic_DNA"/>
</dbReference>
<dbReference type="PANTHER" id="PTHR10631:SF3">
    <property type="entry name" value="TRNA (GUANINE(26)-N(2))-DIMETHYLTRANSFERASE"/>
    <property type="match status" value="1"/>
</dbReference>
<dbReference type="PROSITE" id="PS51626">
    <property type="entry name" value="SAM_MT_TRM1"/>
    <property type="match status" value="1"/>
</dbReference>
<sequence length="561" mass="63119">MFLNKYRIFNRITQQIITRMASDGSTAYIREGAAELSVSSDKVFYNPVQEFNRDLSIAVLTIFAKEYKEETQKKTLQKARRCEKIFQDAIFVPETEVHILEALAATGLRSIRYAKEIPNVTKVVANDMSEEAVETMKYNVERNMVKDIIETSQEDACILMMKNKHPKRFAAVDLDPYGCPSGFLDSAVQCVQDGGLLLVTATDMAVLAGNSPETCYSKYGSISVKAKCCHEMALRILLQCIESHANRYGRYIVPLLSISVDFYVRVFVKIYNGAEICKQTISKLSMVKHCVGCDAITFLPMGTLKPHPTEKNPDKLKTCLPPIPSISDHCEHCNQTLRLCGPIWSHPIHDEAFVSRVLVHVEENPMLFNTSKRMAGVLSVIREELHDVPLYYVMQRLFGAVHLETMPMLTMRSAILNAGYRVSYSHASKLSIKTDAPAQFVWDVVRTWAKEHPAKASKLESDAVARHILSRDITSTVELSPRADANPASRRDARLRYQHNPAPNWGPGTRATLKTGFEIGPSLKARRKQNKKKQKRDHSPMSEDGGRKKTDTKTSESESDS</sequence>
<dbReference type="GO" id="GO:0160104">
    <property type="term" value="F:tRNA (guanine(26)-N2)-dimethyltransferase activity"/>
    <property type="evidence" value="ECO:0007669"/>
    <property type="project" value="UniProtKB-UniRule"/>
</dbReference>
<evidence type="ECO:0000256" key="6">
    <source>
        <dbReference type="ARBA" id="ARBA00022884"/>
    </source>
</evidence>
<dbReference type="Gene3D" id="3.40.50.150">
    <property type="entry name" value="Vaccinia Virus protein VP39"/>
    <property type="match status" value="1"/>
</dbReference>
<dbReference type="PANTHER" id="PTHR10631">
    <property type="entry name" value="N 2 ,N 2 -DIMETHYLGUANOSINE TRNA METHYLTRANSFERASE"/>
    <property type="match status" value="1"/>
</dbReference>
<evidence type="ECO:0000256" key="8">
    <source>
        <dbReference type="ARBA" id="ARBA00051897"/>
    </source>
</evidence>
<evidence type="ECO:0000256" key="7">
    <source>
        <dbReference type="ARBA" id="ARBA00039099"/>
    </source>
</evidence>
<dbReference type="Gene3D" id="3.30.56.70">
    <property type="entry name" value="N2,N2-dimethylguanosine tRNA methyltransferase, C-terminal domain"/>
    <property type="match status" value="1"/>
</dbReference>
<protein>
    <recommendedName>
        <fullName evidence="9 10">tRNA (guanine(26)-N(2))-dimethyltransferase</fullName>
        <ecNumber evidence="7 10">2.1.1.216</ecNumber>
    </recommendedName>
</protein>
<feature type="compositionally biased region" description="Basic residues" evidence="11">
    <location>
        <begin position="524"/>
        <end position="536"/>
    </location>
</feature>
<keyword evidence="5 10" id="KW-0819">tRNA processing</keyword>
<comment type="similarity">
    <text evidence="10">Belongs to the class I-like SAM-binding methyltransferase superfamily. Trm1 family.</text>
</comment>